<proteinExistence type="predicted"/>
<accession>A0ABM3JYN1</accession>
<reference evidence="3" key="2">
    <citation type="submission" date="2025-08" db="UniProtKB">
        <authorList>
            <consortium name="RefSeq"/>
        </authorList>
    </citation>
    <scope>IDENTIFICATION</scope>
    <source>
        <tissue evidence="3">Adult</tissue>
    </source>
</reference>
<feature type="coiled-coil region" evidence="1">
    <location>
        <begin position="1"/>
        <end position="28"/>
    </location>
</feature>
<keyword evidence="1" id="KW-0175">Coiled coil</keyword>
<evidence type="ECO:0000313" key="2">
    <source>
        <dbReference type="Proteomes" id="UP001652620"/>
    </source>
</evidence>
<name>A0ABM3JYN1_BACDO</name>
<gene>
    <name evidence="3" type="primary">LOC115065923</name>
</gene>
<protein>
    <submittedName>
        <fullName evidence="3">Uncharacterized protein LOC115065923</fullName>
    </submittedName>
</protein>
<dbReference type="RefSeq" id="XP_049314329.1">
    <property type="nucleotide sequence ID" value="XM_049458372.1"/>
</dbReference>
<dbReference type="GeneID" id="115065923"/>
<keyword evidence="2" id="KW-1185">Reference proteome</keyword>
<dbReference type="Proteomes" id="UP001652620">
    <property type="component" value="Chromosome 1"/>
</dbReference>
<sequence length="95" mass="10926">MDISQELNNSAELELENQQEQRVLHMDELTAKIDKVLTHQHELIALVRKASKQNICLPIVKKEELSPFKHDIASNAAAHLPAFKCILERKSMHQF</sequence>
<evidence type="ECO:0000256" key="1">
    <source>
        <dbReference type="SAM" id="Coils"/>
    </source>
</evidence>
<organism evidence="2 3">
    <name type="scientific">Bactrocera dorsalis</name>
    <name type="common">Oriental fruit fly</name>
    <name type="synonym">Dacus dorsalis</name>
    <dbReference type="NCBI Taxonomy" id="27457"/>
    <lineage>
        <taxon>Eukaryota</taxon>
        <taxon>Metazoa</taxon>
        <taxon>Ecdysozoa</taxon>
        <taxon>Arthropoda</taxon>
        <taxon>Hexapoda</taxon>
        <taxon>Insecta</taxon>
        <taxon>Pterygota</taxon>
        <taxon>Neoptera</taxon>
        <taxon>Endopterygota</taxon>
        <taxon>Diptera</taxon>
        <taxon>Brachycera</taxon>
        <taxon>Muscomorpha</taxon>
        <taxon>Tephritoidea</taxon>
        <taxon>Tephritidae</taxon>
        <taxon>Bactrocera</taxon>
        <taxon>Bactrocera</taxon>
    </lineage>
</organism>
<evidence type="ECO:0000313" key="3">
    <source>
        <dbReference type="RefSeq" id="XP_049314329.1"/>
    </source>
</evidence>
<reference evidence="2" key="1">
    <citation type="submission" date="2025-05" db="UniProtKB">
        <authorList>
            <consortium name="RefSeq"/>
        </authorList>
    </citation>
    <scope>NUCLEOTIDE SEQUENCE [LARGE SCALE GENOMIC DNA]</scope>
</reference>